<feature type="compositionally biased region" description="Polar residues" evidence="1">
    <location>
        <begin position="857"/>
        <end position="872"/>
    </location>
</feature>
<feature type="compositionally biased region" description="Polar residues" evidence="1">
    <location>
        <begin position="313"/>
        <end position="324"/>
    </location>
</feature>
<feature type="compositionally biased region" description="Low complexity" evidence="1">
    <location>
        <begin position="921"/>
        <end position="934"/>
    </location>
</feature>
<feature type="compositionally biased region" description="Basic residues" evidence="1">
    <location>
        <begin position="657"/>
        <end position="681"/>
    </location>
</feature>
<dbReference type="STRING" id="454130.A0A0U5G647"/>
<evidence type="ECO:0000313" key="3">
    <source>
        <dbReference type="Proteomes" id="UP000054771"/>
    </source>
</evidence>
<feature type="compositionally biased region" description="Basic and acidic residues" evidence="1">
    <location>
        <begin position="133"/>
        <end position="147"/>
    </location>
</feature>
<feature type="region of interest" description="Disordered" evidence="1">
    <location>
        <begin position="495"/>
        <end position="605"/>
    </location>
</feature>
<accession>A0A0U5G647</accession>
<dbReference type="EMBL" id="CDMC01000009">
    <property type="protein sequence ID" value="CEL07586.1"/>
    <property type="molecule type" value="Genomic_DNA"/>
</dbReference>
<feature type="compositionally biased region" description="Basic and acidic residues" evidence="1">
    <location>
        <begin position="880"/>
        <end position="891"/>
    </location>
</feature>
<feature type="region of interest" description="Disordered" evidence="1">
    <location>
        <begin position="301"/>
        <end position="342"/>
    </location>
</feature>
<feature type="compositionally biased region" description="Polar residues" evidence="1">
    <location>
        <begin position="1201"/>
        <end position="1212"/>
    </location>
</feature>
<feature type="region of interest" description="Disordered" evidence="1">
    <location>
        <begin position="775"/>
        <end position="825"/>
    </location>
</feature>
<organism evidence="2 3">
    <name type="scientific">Aspergillus calidoustus</name>
    <dbReference type="NCBI Taxonomy" id="454130"/>
    <lineage>
        <taxon>Eukaryota</taxon>
        <taxon>Fungi</taxon>
        <taxon>Dikarya</taxon>
        <taxon>Ascomycota</taxon>
        <taxon>Pezizomycotina</taxon>
        <taxon>Eurotiomycetes</taxon>
        <taxon>Eurotiomycetidae</taxon>
        <taxon>Eurotiales</taxon>
        <taxon>Aspergillaceae</taxon>
        <taxon>Aspergillus</taxon>
        <taxon>Aspergillus subgen. Nidulantes</taxon>
    </lineage>
</organism>
<keyword evidence="3" id="KW-1185">Reference proteome</keyword>
<feature type="compositionally biased region" description="Polar residues" evidence="1">
    <location>
        <begin position="965"/>
        <end position="974"/>
    </location>
</feature>
<evidence type="ECO:0000256" key="1">
    <source>
        <dbReference type="SAM" id="MobiDB-lite"/>
    </source>
</evidence>
<gene>
    <name evidence="2" type="ORF">ASPCAL10743</name>
</gene>
<feature type="compositionally biased region" description="Low complexity" evidence="1">
    <location>
        <begin position="583"/>
        <end position="599"/>
    </location>
</feature>
<feature type="compositionally biased region" description="Low complexity" evidence="1">
    <location>
        <begin position="73"/>
        <end position="101"/>
    </location>
</feature>
<name>A0A0U5G647_ASPCI</name>
<feature type="compositionally biased region" description="Polar residues" evidence="1">
    <location>
        <begin position="1143"/>
        <end position="1165"/>
    </location>
</feature>
<feature type="compositionally biased region" description="Basic and acidic residues" evidence="1">
    <location>
        <begin position="1178"/>
        <end position="1195"/>
    </location>
</feature>
<feature type="compositionally biased region" description="Polar residues" evidence="1">
    <location>
        <begin position="802"/>
        <end position="825"/>
    </location>
</feature>
<feature type="compositionally biased region" description="Basic and acidic residues" evidence="1">
    <location>
        <begin position="936"/>
        <end position="949"/>
    </location>
</feature>
<dbReference type="OrthoDB" id="5394108at2759"/>
<feature type="compositionally biased region" description="Polar residues" evidence="1">
    <location>
        <begin position="39"/>
        <end position="56"/>
    </location>
</feature>
<dbReference type="OMA" id="NDIWDES"/>
<proteinExistence type="predicted"/>
<feature type="compositionally biased region" description="Low complexity" evidence="1">
    <location>
        <begin position="1213"/>
        <end position="1222"/>
    </location>
</feature>
<feature type="region of interest" description="Disordered" evidence="1">
    <location>
        <begin position="617"/>
        <end position="750"/>
    </location>
</feature>
<feature type="region of interest" description="Disordered" evidence="1">
    <location>
        <begin position="918"/>
        <end position="1222"/>
    </location>
</feature>
<feature type="compositionally biased region" description="Basic and acidic residues" evidence="1">
    <location>
        <begin position="739"/>
        <end position="750"/>
    </location>
</feature>
<evidence type="ECO:0000313" key="2">
    <source>
        <dbReference type="EMBL" id="CEL07586.1"/>
    </source>
</evidence>
<dbReference type="Proteomes" id="UP000054771">
    <property type="component" value="Unassembled WGS sequence"/>
</dbReference>
<reference evidence="3" key="1">
    <citation type="journal article" date="2016" name="Genome Announc.">
        <title>Draft genome sequences of fungus Aspergillus calidoustus.</title>
        <authorList>
            <person name="Horn F."/>
            <person name="Linde J."/>
            <person name="Mattern D.J."/>
            <person name="Walther G."/>
            <person name="Guthke R."/>
            <person name="Scherlach K."/>
            <person name="Martin K."/>
            <person name="Brakhage A.A."/>
            <person name="Petzke L."/>
            <person name="Valiante V."/>
        </authorList>
    </citation>
    <scope>NUCLEOTIDE SEQUENCE [LARGE SCALE GENOMIC DNA]</scope>
    <source>
        <strain evidence="3">SF006504</strain>
    </source>
</reference>
<feature type="compositionally biased region" description="Low complexity" evidence="1">
    <location>
        <begin position="21"/>
        <end position="38"/>
    </location>
</feature>
<feature type="region of interest" description="Disordered" evidence="1">
    <location>
        <begin position="844"/>
        <end position="897"/>
    </location>
</feature>
<feature type="region of interest" description="Disordered" evidence="1">
    <location>
        <begin position="1"/>
        <end position="208"/>
    </location>
</feature>
<feature type="compositionally biased region" description="Low complexity" evidence="1">
    <location>
        <begin position="167"/>
        <end position="187"/>
    </location>
</feature>
<protein>
    <submittedName>
        <fullName evidence="2">Uncharacterized protein</fullName>
    </submittedName>
</protein>
<sequence>MRTRSQPASPGGFVSLETEQTTTRRVTRSTRAASRAASQEPSSQQAIEPSTSTQPATRPKSQRKIKKPVTRKTAATTTSTTPSTTTSTTSTTNPQTQTAPKRGTRKTTRKTQKATSDETDSNAETIIESTQENEDRATNDIEIRASDSQDMALMEPPSSVCEYSTFSPSHVPLPSSPVSSPLSSPLSLPSPPLSSSPPKEQEHPSHQMGRPLAEISGFEAFQARQEAEVPLEFSPLDDLDDLFFNLPDLGDTPCPAWDELDTAELDHLETAISRSNSPFNFELHLHHGILAQINEALAADHAEEDSTIAGPVPSTSDQVKSTEPTAAESIKPARPEQSIEQPKTVSVVASAVDKEETAVEDTSFNNLFDILAERFAKLPFDVSHFSSEEAAVSSESTTTPVRLPETKPASDITTSAIHQTASQPALDLGASVAAAAPLTPFLNASEPNMPTFSLFAPPKRVPLTPRSIFSPIPETPSSIFGAGESAQQQLAPVVSEEESELIADPPSSRAKVPPMKRRDSQGQRRRLMHVTPAPLSPIPEEEVDLGTCSSAGHSEFPDRRTTPASSTFVVPSPSPAAHASCLSSPVPATSPSSATPTSPCLYSPSCLAPIEVIPSSITPQSSLSHPSCPDPATQRTPSKPLETRTKEIPTQEQQTRTRTKGPKERKPRKPNNTKKANKKKSLTLEKVNRKRSHSQASPDDDATPSTPSTSKRRNVGPPGNTPLRRSALSRRLPDMPVSRSERLLRRQAEREGRIHTTIFRLPEYVAQTEADRLAAQSAAPVPPSFEPLQVNPEFSREEPQNNDHVSSEQPAPVQEPSTPESANSRWNIRGLLNSVPRSFSRFLPSFARTPDRPGASVPQQPSSERVQRTQPTEVVLANASEREPQSRRRLSEQLPAQRQRNLSYSLFPAPIDRSLYLGDISKPTDASSSAPATAQVDERGHEMPERLEPQESATPAVQERRRDSTPQTTPVANESQKKKRKRAPSPDVIPNPVGSSYGMDLDYFYYSSESEDEDIETPAPQTEPRKDTLAKTALRSNAQSERPASKKVRFDASPENTPSRLRARATDPYTGVHFIGMGNPQSSSAPTTPTPATPVQRIVDPTQRPGFIPNRSGTFQLDYDAFSDDSDSSGAPSPPGTPAPTSVIQAPTSMQLTTPENAQPQTPRTTPRAVQPVPTPAKIDEEALARARSQAEKYKPKTPSGLRTASRYSSPLTAPTPDATPAPAAKTIAEQFGDDQFAQDAQWLYEHCPSGDLSQLVWPQPTSLAETLGISDEAVRIMNDIWDESQVDEYHSIFQQGVEELRQTLAL</sequence>
<feature type="compositionally biased region" description="Basic residues" evidence="1">
    <location>
        <begin position="102"/>
        <end position="112"/>
    </location>
</feature>
<feature type="compositionally biased region" description="Basic residues" evidence="1">
    <location>
        <begin position="60"/>
        <end position="70"/>
    </location>
</feature>